<evidence type="ECO:0000256" key="1">
    <source>
        <dbReference type="SAM" id="MobiDB-lite"/>
    </source>
</evidence>
<evidence type="ECO:0000313" key="3">
    <source>
        <dbReference type="Proteomes" id="UP000276133"/>
    </source>
</evidence>
<name>A0A3M7QL86_BRAPC</name>
<dbReference type="Proteomes" id="UP000276133">
    <property type="component" value="Unassembled WGS sequence"/>
</dbReference>
<proteinExistence type="predicted"/>
<feature type="non-terminal residue" evidence="2">
    <location>
        <position position="77"/>
    </location>
</feature>
<dbReference type="AlphaFoldDB" id="A0A3M7QL86"/>
<reference evidence="2 3" key="1">
    <citation type="journal article" date="2018" name="Sci. Rep.">
        <title>Genomic signatures of local adaptation to the degree of environmental predictability in rotifers.</title>
        <authorList>
            <person name="Franch-Gras L."/>
            <person name="Hahn C."/>
            <person name="Garcia-Roger E.M."/>
            <person name="Carmona M.J."/>
            <person name="Serra M."/>
            <person name="Gomez A."/>
        </authorList>
    </citation>
    <scope>NUCLEOTIDE SEQUENCE [LARGE SCALE GENOMIC DNA]</scope>
    <source>
        <strain evidence="2">HYR1</strain>
    </source>
</reference>
<dbReference type="EMBL" id="REGN01005864">
    <property type="protein sequence ID" value="RNA11755.1"/>
    <property type="molecule type" value="Genomic_DNA"/>
</dbReference>
<gene>
    <name evidence="2" type="ORF">BpHYR1_050164</name>
</gene>
<organism evidence="2 3">
    <name type="scientific">Brachionus plicatilis</name>
    <name type="common">Marine rotifer</name>
    <name type="synonym">Brachionus muelleri</name>
    <dbReference type="NCBI Taxonomy" id="10195"/>
    <lineage>
        <taxon>Eukaryota</taxon>
        <taxon>Metazoa</taxon>
        <taxon>Spiralia</taxon>
        <taxon>Gnathifera</taxon>
        <taxon>Rotifera</taxon>
        <taxon>Eurotatoria</taxon>
        <taxon>Monogononta</taxon>
        <taxon>Pseudotrocha</taxon>
        <taxon>Ploima</taxon>
        <taxon>Brachionidae</taxon>
        <taxon>Brachionus</taxon>
    </lineage>
</organism>
<feature type="region of interest" description="Disordered" evidence="1">
    <location>
        <begin position="56"/>
        <end position="77"/>
    </location>
</feature>
<comment type="caution">
    <text evidence="2">The sequence shown here is derived from an EMBL/GenBank/DDBJ whole genome shotgun (WGS) entry which is preliminary data.</text>
</comment>
<evidence type="ECO:0000313" key="2">
    <source>
        <dbReference type="EMBL" id="RNA11755.1"/>
    </source>
</evidence>
<accession>A0A3M7QL86</accession>
<protein>
    <submittedName>
        <fullName evidence="2">Uncharacterized protein</fullName>
    </submittedName>
</protein>
<sequence length="77" mass="8217">MFINQVERGSNVCYACNSYLTSSLAGPAGQFPAYGRRCDIAASSTSLETTITLPLAGPKPRMRKEEGGGSHTMWSST</sequence>
<keyword evidence="3" id="KW-1185">Reference proteome</keyword>